<evidence type="ECO:0000313" key="8">
    <source>
        <dbReference type="Proteomes" id="UP000214610"/>
    </source>
</evidence>
<dbReference type="GeneID" id="78361301"/>
<dbReference type="InterPro" id="IPR005538">
    <property type="entry name" value="LrgA/CidA"/>
</dbReference>
<feature type="transmembrane region" description="Helical" evidence="6">
    <location>
        <begin position="83"/>
        <end position="105"/>
    </location>
</feature>
<comment type="subcellular location">
    <subcellularLocation>
        <location evidence="1">Cell membrane</location>
        <topology evidence="1">Multi-pass membrane protein</topology>
    </subcellularLocation>
</comment>
<accession>A0A227KAV7</accession>
<sequence length="124" mass="13581">MIVGLTLLLVFQIIGNVLELMFHLPVPGAVVGMFLLLLCLISIDSLAEYVRPIALVLISYLAVLFVPAGVGIVLHVERIKTEWLAITASLVTSTALAIITSSLVIKYSTIWLNKRKAQKELTHD</sequence>
<keyword evidence="5 6" id="KW-0472">Membrane</keyword>
<evidence type="ECO:0000256" key="4">
    <source>
        <dbReference type="ARBA" id="ARBA00022989"/>
    </source>
</evidence>
<name>A0A227KAV7_9BURK</name>
<keyword evidence="4 6" id="KW-1133">Transmembrane helix</keyword>
<dbReference type="PANTHER" id="PTHR33931">
    <property type="entry name" value="HOLIN-LIKE PROTEIN CIDA-RELATED"/>
    <property type="match status" value="1"/>
</dbReference>
<dbReference type="PANTHER" id="PTHR33931:SF2">
    <property type="entry name" value="HOLIN-LIKE PROTEIN CIDA"/>
    <property type="match status" value="1"/>
</dbReference>
<feature type="transmembrane region" description="Helical" evidence="6">
    <location>
        <begin position="55"/>
        <end position="77"/>
    </location>
</feature>
<evidence type="ECO:0000256" key="6">
    <source>
        <dbReference type="SAM" id="Phobius"/>
    </source>
</evidence>
<comment type="caution">
    <text evidence="7">The sequence shown here is derived from an EMBL/GenBank/DDBJ whole genome shotgun (WGS) entry which is preliminary data.</text>
</comment>
<reference evidence="8" key="1">
    <citation type="submission" date="2017-05" db="EMBL/GenBank/DDBJ databases">
        <title>Improved OligoMM genomes.</title>
        <authorList>
            <person name="Garzetti D."/>
        </authorList>
    </citation>
    <scope>NUCLEOTIDE SEQUENCE [LARGE SCALE GENOMIC DNA]</scope>
    <source>
        <strain evidence="8">YL45</strain>
    </source>
</reference>
<evidence type="ECO:0000256" key="2">
    <source>
        <dbReference type="ARBA" id="ARBA00022475"/>
    </source>
</evidence>
<dbReference type="AlphaFoldDB" id="A0A227KAV7"/>
<evidence type="ECO:0000256" key="5">
    <source>
        <dbReference type="ARBA" id="ARBA00023136"/>
    </source>
</evidence>
<proteinExistence type="predicted"/>
<evidence type="ECO:0000256" key="3">
    <source>
        <dbReference type="ARBA" id="ARBA00022692"/>
    </source>
</evidence>
<dbReference type="EMBL" id="NHMP01000010">
    <property type="protein sequence ID" value="OXE44502.1"/>
    <property type="molecule type" value="Genomic_DNA"/>
</dbReference>
<feature type="transmembrane region" description="Helical" evidence="6">
    <location>
        <begin position="25"/>
        <end position="43"/>
    </location>
</feature>
<gene>
    <name evidence="7" type="ORF">ADH67_11480</name>
</gene>
<keyword evidence="2" id="KW-1003">Cell membrane</keyword>
<organism evidence="7 8">
    <name type="scientific">Turicimonas muris</name>
    <dbReference type="NCBI Taxonomy" id="1796652"/>
    <lineage>
        <taxon>Bacteria</taxon>
        <taxon>Pseudomonadati</taxon>
        <taxon>Pseudomonadota</taxon>
        <taxon>Betaproteobacteria</taxon>
        <taxon>Burkholderiales</taxon>
        <taxon>Sutterellaceae</taxon>
        <taxon>Turicimonas</taxon>
    </lineage>
</organism>
<evidence type="ECO:0000256" key="1">
    <source>
        <dbReference type="ARBA" id="ARBA00004651"/>
    </source>
</evidence>
<dbReference type="RefSeq" id="WP_066592475.1">
    <property type="nucleotide sequence ID" value="NZ_CAJTBZ010000047.1"/>
</dbReference>
<dbReference type="Proteomes" id="UP000214610">
    <property type="component" value="Unassembled WGS sequence"/>
</dbReference>
<keyword evidence="3 6" id="KW-0812">Transmembrane</keyword>
<keyword evidence="8" id="KW-1185">Reference proteome</keyword>
<dbReference type="Pfam" id="PF03788">
    <property type="entry name" value="LrgA"/>
    <property type="match status" value="1"/>
</dbReference>
<dbReference type="GO" id="GO:0005886">
    <property type="term" value="C:plasma membrane"/>
    <property type="evidence" value="ECO:0007669"/>
    <property type="project" value="UniProtKB-SubCell"/>
</dbReference>
<evidence type="ECO:0000313" key="7">
    <source>
        <dbReference type="EMBL" id="OXE44502.1"/>
    </source>
</evidence>
<protein>
    <submittedName>
        <fullName evidence="7">CidA/LrgA family protein</fullName>
    </submittedName>
</protein>